<name>A0AAV2I0W2_LYMST</name>
<reference evidence="13 14" key="1">
    <citation type="submission" date="2024-04" db="EMBL/GenBank/DDBJ databases">
        <authorList>
            <consortium name="Genoscope - CEA"/>
            <person name="William W."/>
        </authorList>
    </citation>
    <scope>NUCLEOTIDE SEQUENCE [LARGE SCALE GENOMIC DNA]</scope>
</reference>
<dbReference type="Pfam" id="PF01485">
    <property type="entry name" value="IBR"/>
    <property type="match status" value="1"/>
</dbReference>
<feature type="compositionally biased region" description="Acidic residues" evidence="10">
    <location>
        <begin position="186"/>
        <end position="195"/>
    </location>
</feature>
<dbReference type="InterPro" id="IPR013083">
    <property type="entry name" value="Znf_RING/FYVE/PHD"/>
</dbReference>
<dbReference type="InterPro" id="IPR044066">
    <property type="entry name" value="TRIAD_supradom"/>
</dbReference>
<dbReference type="PROSITE" id="PS50089">
    <property type="entry name" value="ZF_RING_2"/>
    <property type="match status" value="1"/>
</dbReference>
<dbReference type="InterPro" id="IPR002867">
    <property type="entry name" value="IBR_dom"/>
</dbReference>
<evidence type="ECO:0000256" key="10">
    <source>
        <dbReference type="SAM" id="MobiDB-lite"/>
    </source>
</evidence>
<dbReference type="GO" id="GO:0061630">
    <property type="term" value="F:ubiquitin protein ligase activity"/>
    <property type="evidence" value="ECO:0007669"/>
    <property type="project" value="UniProtKB-EC"/>
</dbReference>
<feature type="region of interest" description="Disordered" evidence="10">
    <location>
        <begin position="167"/>
        <end position="195"/>
    </location>
</feature>
<evidence type="ECO:0000256" key="4">
    <source>
        <dbReference type="ARBA" id="ARBA00022723"/>
    </source>
</evidence>
<evidence type="ECO:0000256" key="3">
    <source>
        <dbReference type="ARBA" id="ARBA00022679"/>
    </source>
</evidence>
<gene>
    <name evidence="13" type="ORF">GSLYS_00013447001</name>
</gene>
<evidence type="ECO:0000256" key="5">
    <source>
        <dbReference type="ARBA" id="ARBA00022737"/>
    </source>
</evidence>
<keyword evidence="14" id="KW-1185">Reference proteome</keyword>
<dbReference type="GO" id="GO:0008270">
    <property type="term" value="F:zinc ion binding"/>
    <property type="evidence" value="ECO:0007669"/>
    <property type="project" value="UniProtKB-KW"/>
</dbReference>
<feature type="region of interest" description="Disordered" evidence="10">
    <location>
        <begin position="391"/>
        <end position="433"/>
    </location>
</feature>
<feature type="compositionally biased region" description="Basic and acidic residues" evidence="10">
    <location>
        <begin position="391"/>
        <end position="403"/>
    </location>
</feature>
<sequence length="1119" mass="126416">MSIVESELSASAGLPFTFHRRRKKLSEMFKSSYCNWTGVAASELEVARQRSGHRLGERETTLHGFYVKLDHRGRAVHSENLTVHFFRWGEGELSYTVQPHDDQKGAGLQYLWTEHGKWVKLKAVAARASKESPEKILQPTKASGHKRKGDSCVVRWSRKGRNGYLRCPNVDLGPEGDSNEMSGGGEADEEDTEDGDVDEIVSGYDHIKMNYNIHNGRSYYHNESICYKRPGCYKRKDSYFNKGKRKRNAGERYEDSPTRGHRAIKSINCCAKNYLLGRSVTSRNSKRWKQGVEAMKHESTSSSFEGCYEYGEWETYLENGDDCGGRARPDNLTLGQFCLTDVTKRPRRGVRIRSEHVPLNDENFSASTNDIHSANDLSLTKLHHDAVHTSSKVGEDYDKRTTDEPIGEDSVDTQTSQTIKADKRPTIPTSTQDTRGKEYVTVLLSRATTRPDCLVTEFRQDYREGACKPRRFAINISRLMYQHVILRTRLRIRAVPKLDMSTYLVFAFSGEFPSGQDEYRVWVNSVWSNSPAGQMLRSFATDHKVARIHELIEDVVRAVDEVDIKQLRARTGSLPAEVRQRPVCLFNMLVTVARWETDSFCLPHTSEWCDRESEARARKADSPEKILGDVMALLDEKINDFSQCTSRGPANAYLCGICLLDFSSKDREGQPLPLALTSCSHWFCEDCWRSKVVIQLKRGRRPCHVDCPEKDCRGRMDPVTTLSLMRVHDIRRMNQFKVDNYVVTSPLVKICPNASCGRILFAKPQAQADKSTLIVTCACSCQLCFKCARAPHWPSSCEMSDRYHNLISESGEDILTRTLLDGEFPEVVSRGKNCPRCRMFIQETNNLRFVTCACGCQFCWPCGKEINGSVVPHTRCVEVFEQSDKVLKEIILNGKMELEDAQSSRWYRTALTHRKMRHPEVVIAMYAMADTTAKSIASSAQNGRYVGGVESAVKGWGKNLTKWARENYDNLHSPNTISAPVLGHQGEDNYRRSPRPLTSASSNRSASSFSNDPPDSDFSIAAATYNIVQSKLELHHIVEYTSVLLSNSLHIPSRLVQSLERAEDICTTLGILLQSSSAQNPRQIIPAFLRVQRQAINTIGDIVSFLEKVPSGVFGLDEN</sequence>
<dbReference type="PROSITE" id="PS51873">
    <property type="entry name" value="TRIAD"/>
    <property type="match status" value="1"/>
</dbReference>
<evidence type="ECO:0000259" key="12">
    <source>
        <dbReference type="PROSITE" id="PS51873"/>
    </source>
</evidence>
<evidence type="ECO:0000256" key="6">
    <source>
        <dbReference type="ARBA" id="ARBA00022771"/>
    </source>
</evidence>
<feature type="compositionally biased region" description="Low complexity" evidence="10">
    <location>
        <begin position="999"/>
        <end position="1013"/>
    </location>
</feature>
<dbReference type="GO" id="GO:0016567">
    <property type="term" value="P:protein ubiquitination"/>
    <property type="evidence" value="ECO:0007669"/>
    <property type="project" value="InterPro"/>
</dbReference>
<dbReference type="InterPro" id="IPR031127">
    <property type="entry name" value="E3_UB_ligase_RBR"/>
</dbReference>
<keyword evidence="3" id="KW-0808">Transferase</keyword>
<keyword evidence="6 9" id="KW-0863">Zinc-finger</keyword>
<protein>
    <recommendedName>
        <fullName evidence="2">RBR-type E3 ubiquitin transferase</fullName>
        <ecNumber evidence="2">2.3.2.31</ecNumber>
    </recommendedName>
</protein>
<comment type="caution">
    <text evidence="13">The sequence shown here is derived from an EMBL/GenBank/DDBJ whole genome shotgun (WGS) entry which is preliminary data.</text>
</comment>
<feature type="region of interest" description="Disordered" evidence="10">
    <location>
        <begin position="974"/>
        <end position="1013"/>
    </location>
</feature>
<keyword evidence="4" id="KW-0479">Metal-binding</keyword>
<evidence type="ECO:0000256" key="8">
    <source>
        <dbReference type="ARBA" id="ARBA00022833"/>
    </source>
</evidence>
<feature type="domain" description="RING-type" evidence="12">
    <location>
        <begin position="651"/>
        <end position="886"/>
    </location>
</feature>
<dbReference type="PANTHER" id="PTHR11685">
    <property type="entry name" value="RBR FAMILY RING FINGER AND IBR DOMAIN-CONTAINING"/>
    <property type="match status" value="1"/>
</dbReference>
<dbReference type="Proteomes" id="UP001497497">
    <property type="component" value="Unassembled WGS sequence"/>
</dbReference>
<organism evidence="13 14">
    <name type="scientific">Lymnaea stagnalis</name>
    <name type="common">Great pond snail</name>
    <name type="synonym">Helix stagnalis</name>
    <dbReference type="NCBI Taxonomy" id="6523"/>
    <lineage>
        <taxon>Eukaryota</taxon>
        <taxon>Metazoa</taxon>
        <taxon>Spiralia</taxon>
        <taxon>Lophotrochozoa</taxon>
        <taxon>Mollusca</taxon>
        <taxon>Gastropoda</taxon>
        <taxon>Heterobranchia</taxon>
        <taxon>Euthyneura</taxon>
        <taxon>Panpulmonata</taxon>
        <taxon>Hygrophila</taxon>
        <taxon>Lymnaeoidea</taxon>
        <taxon>Lymnaeidae</taxon>
        <taxon>Lymnaea</taxon>
    </lineage>
</organism>
<evidence type="ECO:0000256" key="9">
    <source>
        <dbReference type="PROSITE-ProRule" id="PRU00175"/>
    </source>
</evidence>
<keyword evidence="7" id="KW-0833">Ubl conjugation pathway</keyword>
<evidence type="ECO:0000313" key="13">
    <source>
        <dbReference type="EMBL" id="CAL1539714.1"/>
    </source>
</evidence>
<keyword evidence="8" id="KW-0862">Zinc</keyword>
<dbReference type="EC" id="2.3.2.31" evidence="2"/>
<keyword evidence="5" id="KW-0677">Repeat</keyword>
<proteinExistence type="predicted"/>
<dbReference type="SUPFAM" id="SSF57850">
    <property type="entry name" value="RING/U-box"/>
    <property type="match status" value="3"/>
</dbReference>
<evidence type="ECO:0000256" key="7">
    <source>
        <dbReference type="ARBA" id="ARBA00022786"/>
    </source>
</evidence>
<evidence type="ECO:0000256" key="2">
    <source>
        <dbReference type="ARBA" id="ARBA00012251"/>
    </source>
</evidence>
<dbReference type="Gene3D" id="3.30.40.10">
    <property type="entry name" value="Zinc/RING finger domain, C3HC4 (zinc finger)"/>
    <property type="match status" value="1"/>
</dbReference>
<feature type="region of interest" description="Disordered" evidence="10">
    <location>
        <begin position="129"/>
        <end position="151"/>
    </location>
</feature>
<comment type="catalytic activity">
    <reaction evidence="1">
        <text>[E2 ubiquitin-conjugating enzyme]-S-ubiquitinyl-L-cysteine + [acceptor protein]-L-lysine = [E2 ubiquitin-conjugating enzyme]-L-cysteine + [acceptor protein]-N(6)-ubiquitinyl-L-lysine.</text>
        <dbReference type="EC" id="2.3.2.31"/>
    </reaction>
</comment>
<dbReference type="AlphaFoldDB" id="A0AAV2I0W2"/>
<dbReference type="Gene3D" id="1.20.120.1750">
    <property type="match status" value="1"/>
</dbReference>
<dbReference type="EMBL" id="CAXITT010000352">
    <property type="protein sequence ID" value="CAL1539714.1"/>
    <property type="molecule type" value="Genomic_DNA"/>
</dbReference>
<evidence type="ECO:0000313" key="14">
    <source>
        <dbReference type="Proteomes" id="UP001497497"/>
    </source>
</evidence>
<feature type="domain" description="RING-type" evidence="11">
    <location>
        <begin position="655"/>
        <end position="706"/>
    </location>
</feature>
<evidence type="ECO:0000259" key="11">
    <source>
        <dbReference type="PROSITE" id="PS50089"/>
    </source>
</evidence>
<dbReference type="InterPro" id="IPR001841">
    <property type="entry name" value="Znf_RING"/>
</dbReference>
<evidence type="ECO:0000256" key="1">
    <source>
        <dbReference type="ARBA" id="ARBA00001798"/>
    </source>
</evidence>
<accession>A0AAV2I0W2</accession>
<dbReference type="SMART" id="SM00647">
    <property type="entry name" value="IBR"/>
    <property type="match status" value="2"/>
</dbReference>